<reference evidence="2 3" key="1">
    <citation type="journal article" date="2013" name="Genome Announc.">
        <title>Complete genome sequence of Myxococcus stipitatus strain DSM 14675, a fruiting myxobacterium.</title>
        <authorList>
            <person name="Huntley S."/>
            <person name="Kneip S."/>
            <person name="Treuner-Lange A."/>
            <person name="Sogaard-Andersen L."/>
        </authorList>
    </citation>
    <scope>NUCLEOTIDE SEQUENCE [LARGE SCALE GENOMIC DNA]</scope>
    <source>
        <strain evidence="3">DSM 14675 / JCM 12634 / Mx s8</strain>
    </source>
</reference>
<feature type="region of interest" description="Disordered" evidence="1">
    <location>
        <begin position="144"/>
        <end position="170"/>
    </location>
</feature>
<feature type="compositionally biased region" description="Low complexity" evidence="1">
    <location>
        <begin position="144"/>
        <end position="159"/>
    </location>
</feature>
<name>L7U6T3_MYXSD</name>
<accession>L7U6T3</accession>
<gene>
    <name evidence="2" type="ordered locus">MYSTI_01958</name>
</gene>
<dbReference type="STRING" id="1278073.MYSTI_01958"/>
<evidence type="ECO:0000313" key="3">
    <source>
        <dbReference type="Proteomes" id="UP000011131"/>
    </source>
</evidence>
<protein>
    <submittedName>
        <fullName evidence="2">Uncharacterized protein</fullName>
    </submittedName>
</protein>
<dbReference type="PATRIC" id="fig|1278073.3.peg.1996"/>
<feature type="compositionally biased region" description="Pro residues" evidence="1">
    <location>
        <begin position="160"/>
        <end position="170"/>
    </location>
</feature>
<proteinExistence type="predicted"/>
<dbReference type="AlphaFoldDB" id="L7U6T3"/>
<dbReference type="KEGG" id="msd:MYSTI_01958"/>
<dbReference type="EMBL" id="CP004025">
    <property type="protein sequence ID" value="AGC43287.1"/>
    <property type="molecule type" value="Genomic_DNA"/>
</dbReference>
<evidence type="ECO:0000313" key="2">
    <source>
        <dbReference type="EMBL" id="AGC43287.1"/>
    </source>
</evidence>
<sequence length="170" mass="18752">MAMRTVELTEEEKKEGLIAFKKFEAIGDSAFGTYLGKETKTKTFRAEEGPKQITEYFFWNSKDGEFSITPPLDLERQLKKAMKPESEGGFGLKPFDGRHPHLCKMTHNAVVPTNSSSMKLFKLGVDTSPEIPAEIIAKIPVRSFAGTPAPAPTSAGQTQRPPPPPDDIPF</sequence>
<dbReference type="HOGENOM" id="CLU_1569049_0_0_7"/>
<dbReference type="Proteomes" id="UP000011131">
    <property type="component" value="Chromosome"/>
</dbReference>
<evidence type="ECO:0000256" key="1">
    <source>
        <dbReference type="SAM" id="MobiDB-lite"/>
    </source>
</evidence>
<organism evidence="2 3">
    <name type="scientific">Myxococcus stipitatus (strain DSM 14675 / JCM 12634 / Mx s8)</name>
    <dbReference type="NCBI Taxonomy" id="1278073"/>
    <lineage>
        <taxon>Bacteria</taxon>
        <taxon>Pseudomonadati</taxon>
        <taxon>Myxococcota</taxon>
        <taxon>Myxococcia</taxon>
        <taxon>Myxococcales</taxon>
        <taxon>Cystobacterineae</taxon>
        <taxon>Myxococcaceae</taxon>
        <taxon>Myxococcus</taxon>
    </lineage>
</organism>
<keyword evidence="3" id="KW-1185">Reference proteome</keyword>